<dbReference type="EMBL" id="JEMA01001125">
    <property type="protein sequence ID" value="KYF62086.1"/>
    <property type="molecule type" value="Genomic_DNA"/>
</dbReference>
<gene>
    <name evidence="1" type="ORF">BE15_24700</name>
</gene>
<reference evidence="1 2" key="1">
    <citation type="submission" date="2014-02" db="EMBL/GenBank/DDBJ databases">
        <title>The small core and large imbalanced accessory genome model reveals a collaborative survival strategy of Sorangium cellulosum strains in nature.</title>
        <authorList>
            <person name="Han K."/>
            <person name="Peng R."/>
            <person name="Blom J."/>
            <person name="Li Y.-Z."/>
        </authorList>
    </citation>
    <scope>NUCLEOTIDE SEQUENCE [LARGE SCALE GENOMIC DNA]</scope>
    <source>
        <strain evidence="1 2">So0008-312</strain>
    </source>
</reference>
<name>A0A150Q2X1_SORCE</name>
<proteinExistence type="predicted"/>
<dbReference type="Proteomes" id="UP000075260">
    <property type="component" value="Unassembled WGS sequence"/>
</dbReference>
<comment type="caution">
    <text evidence="1">The sequence shown here is derived from an EMBL/GenBank/DDBJ whole genome shotgun (WGS) entry which is preliminary data.</text>
</comment>
<evidence type="ECO:0000313" key="1">
    <source>
        <dbReference type="EMBL" id="KYF62086.1"/>
    </source>
</evidence>
<dbReference type="OrthoDB" id="5507919at2"/>
<organism evidence="1 2">
    <name type="scientific">Sorangium cellulosum</name>
    <name type="common">Polyangium cellulosum</name>
    <dbReference type="NCBI Taxonomy" id="56"/>
    <lineage>
        <taxon>Bacteria</taxon>
        <taxon>Pseudomonadati</taxon>
        <taxon>Myxococcota</taxon>
        <taxon>Polyangia</taxon>
        <taxon>Polyangiales</taxon>
        <taxon>Polyangiaceae</taxon>
        <taxon>Sorangium</taxon>
    </lineage>
</organism>
<protein>
    <submittedName>
        <fullName evidence="1">Uncharacterized protein</fullName>
    </submittedName>
</protein>
<accession>A0A150Q2X1</accession>
<evidence type="ECO:0000313" key="2">
    <source>
        <dbReference type="Proteomes" id="UP000075260"/>
    </source>
</evidence>
<sequence>MTAQRIPDPGSAVLYEEPSPVDELVDASLAHLDEAPPEPLAGLRPGEVIVGECIDARHPTLIGRLLVRWATPRGAQECWLPSLHGLAVRAHDRVLVSQPSNWPEPIVTGVVDGFALRPEAPRAEAARLALHGDETLRVTTADGKPLVEVFASETGPVIRLMTEGVDLELPGALRISATSIDLVARQGEVRVNATDDVVVQGENIHLN</sequence>
<dbReference type="AlphaFoldDB" id="A0A150Q2X1"/>
<dbReference type="RefSeq" id="WP_061612818.1">
    <property type="nucleotide sequence ID" value="NZ_JEMA01001125.1"/>
</dbReference>